<gene>
    <name evidence="2" type="ORF">CCGE525_01430</name>
</gene>
<reference evidence="2 3" key="1">
    <citation type="submission" date="2018-10" db="EMBL/GenBank/DDBJ databases">
        <title>Rhizobium etli, R. leguminosarum and a new Rhizobium genospecies from Phaseolus dumosus.</title>
        <authorList>
            <person name="Ramirez-Puebla S.T."/>
            <person name="Rogel-Hernandez M.A."/>
            <person name="Guerrero G."/>
            <person name="Ormeno-Orrillo E."/>
            <person name="Martinez-Romero J.C."/>
            <person name="Negrete-Yankelevich S."/>
            <person name="Martinez-Romero E."/>
        </authorList>
    </citation>
    <scope>NUCLEOTIDE SEQUENCE [LARGE SCALE GENOMIC DNA]</scope>
    <source>
        <strain evidence="2 3">CCGE525</strain>
    </source>
</reference>
<evidence type="ECO:0000313" key="3">
    <source>
        <dbReference type="Proteomes" id="UP000282195"/>
    </source>
</evidence>
<dbReference type="EMBL" id="CP032694">
    <property type="protein sequence ID" value="AYG57627.1"/>
    <property type="molecule type" value="Genomic_DNA"/>
</dbReference>
<sequence length="97" mass="11141">MLTNYLFKDLYEDRWGDSAHPGESNLPSPAGKEDEGAHGILGRLTAFFRRRRNRPSAWSFTIPSETPDTESHVDFDRRAECLEPKFLILAKALSRNY</sequence>
<proteinExistence type="predicted"/>
<dbReference type="RefSeq" id="WP_120702728.1">
    <property type="nucleotide sequence ID" value="NZ_CP032694.1"/>
</dbReference>
<accession>A0A387FJP2</accession>
<name>A0A387FJP2_9HYPH</name>
<evidence type="ECO:0000256" key="1">
    <source>
        <dbReference type="SAM" id="MobiDB-lite"/>
    </source>
</evidence>
<feature type="region of interest" description="Disordered" evidence="1">
    <location>
        <begin position="14"/>
        <end position="38"/>
    </location>
</feature>
<protein>
    <submittedName>
        <fullName evidence="2">Uncharacterized protein</fullName>
    </submittedName>
</protein>
<dbReference type="AlphaFoldDB" id="A0A387FJP2"/>
<dbReference type="OrthoDB" id="8304657at2"/>
<organism evidence="2 3">
    <name type="scientific">Rhizobium jaguaris</name>
    <dbReference type="NCBI Taxonomy" id="1312183"/>
    <lineage>
        <taxon>Bacteria</taxon>
        <taxon>Pseudomonadati</taxon>
        <taxon>Pseudomonadota</taxon>
        <taxon>Alphaproteobacteria</taxon>
        <taxon>Hyphomicrobiales</taxon>
        <taxon>Rhizobiaceae</taxon>
        <taxon>Rhizobium/Agrobacterium group</taxon>
        <taxon>Rhizobium</taxon>
    </lineage>
</organism>
<dbReference type="KEGG" id="rjg:CCGE525_01430"/>
<keyword evidence="3" id="KW-1185">Reference proteome</keyword>
<dbReference type="Proteomes" id="UP000282195">
    <property type="component" value="Chromosome"/>
</dbReference>
<evidence type="ECO:0000313" key="2">
    <source>
        <dbReference type="EMBL" id="AYG57627.1"/>
    </source>
</evidence>